<dbReference type="NCBIfam" id="TIGR00400">
    <property type="entry name" value="mgtE"/>
    <property type="match status" value="1"/>
</dbReference>
<accession>A0A7W8ZSA2</accession>
<organism evidence="11 12">
    <name type="scientific">Pedobacter cryoconitis</name>
    <dbReference type="NCBI Taxonomy" id="188932"/>
    <lineage>
        <taxon>Bacteria</taxon>
        <taxon>Pseudomonadati</taxon>
        <taxon>Bacteroidota</taxon>
        <taxon>Sphingobacteriia</taxon>
        <taxon>Sphingobacteriales</taxon>
        <taxon>Sphingobacteriaceae</taxon>
        <taxon>Pedobacter</taxon>
    </lineage>
</organism>
<feature type="transmembrane region" description="Helical" evidence="9">
    <location>
        <begin position="388"/>
        <end position="417"/>
    </location>
</feature>
<comment type="subunit">
    <text evidence="9">Homodimer.</text>
</comment>
<dbReference type="Gene3D" id="1.25.60.10">
    <property type="entry name" value="MgtE N-terminal domain-like"/>
    <property type="match status" value="1"/>
</dbReference>
<keyword evidence="5 9" id="KW-0460">Magnesium</keyword>
<dbReference type="InterPro" id="IPR000644">
    <property type="entry name" value="CBS_dom"/>
</dbReference>
<sequence length="457" mass="50688">MEEKVVEEVVELIERDEDGQLREYLDALNISDVEHLIDELPQYAVKFIDTLSIKRAVNVFRILDFPTQEKIIKKLPGEKLAQLINLLPPDDRTSLFSELKGDAVKKLIILLPAKDRVEALSLLGYKEDSVGRLMTPDYIAVKTDWTVKRVLEHIRKYGKDSETIDVVYVIDENGILLDDIRIREILLANPEVPVGELTDNRSIALNANDPQEEAINVFRMNNRVALPVTDDNHVLLGIVTVDDILWIANEEYTEDMHKIGGTQALDEPYLDMPIFGLFKRRIGWLVVLFLGEMLTATAMAHFEADIAKAVVLAMFVPLIISSGGNSGSQASTLIIQAMALGEITIGDWWRVMRREIISGLMLGLVLGSIGFLRIFVWTLFSNLYGPHWALIGVTVGVALVGVVLWGSLAGSMLPLLLKKLGADPATSSAPFVATLVDVTGLIIYFSVAVMFLTGVLL</sequence>
<keyword evidence="7 9" id="KW-0472">Membrane</keyword>
<dbReference type="Pfam" id="PF00571">
    <property type="entry name" value="CBS"/>
    <property type="match status" value="2"/>
</dbReference>
<reference evidence="11 12" key="1">
    <citation type="submission" date="2020-08" db="EMBL/GenBank/DDBJ databases">
        <title>Genomic Encyclopedia of Type Strains, Phase IV (KMG-V): Genome sequencing to study the core and pangenomes of soil and plant-associated prokaryotes.</title>
        <authorList>
            <person name="Whitman W."/>
        </authorList>
    </citation>
    <scope>NUCLEOTIDE SEQUENCE [LARGE SCALE GENOMIC DNA]</scope>
    <source>
        <strain evidence="11 12">S3M1</strain>
    </source>
</reference>
<evidence type="ECO:0000313" key="12">
    <source>
        <dbReference type="Proteomes" id="UP000537204"/>
    </source>
</evidence>
<dbReference type="Pfam" id="PF03448">
    <property type="entry name" value="MgtE_N"/>
    <property type="match status" value="1"/>
</dbReference>
<comment type="similarity">
    <text evidence="2 9">Belongs to the SLC41A transporter family.</text>
</comment>
<evidence type="ECO:0000259" key="10">
    <source>
        <dbReference type="PROSITE" id="PS51371"/>
    </source>
</evidence>
<dbReference type="GO" id="GO:0015095">
    <property type="term" value="F:magnesium ion transmembrane transporter activity"/>
    <property type="evidence" value="ECO:0007669"/>
    <property type="project" value="UniProtKB-UniRule"/>
</dbReference>
<keyword evidence="3 9" id="KW-0813">Transport</keyword>
<evidence type="ECO:0000256" key="9">
    <source>
        <dbReference type="RuleBase" id="RU362011"/>
    </source>
</evidence>
<dbReference type="Pfam" id="PF01769">
    <property type="entry name" value="MgtE"/>
    <property type="match status" value="1"/>
</dbReference>
<dbReference type="InterPro" id="IPR006667">
    <property type="entry name" value="SLC41_membr_dom"/>
</dbReference>
<evidence type="ECO:0000256" key="8">
    <source>
        <dbReference type="PROSITE-ProRule" id="PRU00703"/>
    </source>
</evidence>
<feature type="transmembrane region" description="Helical" evidence="9">
    <location>
        <begin position="429"/>
        <end position="452"/>
    </location>
</feature>
<dbReference type="GO" id="GO:0005886">
    <property type="term" value="C:plasma membrane"/>
    <property type="evidence" value="ECO:0007669"/>
    <property type="project" value="UniProtKB-SubCell"/>
</dbReference>
<dbReference type="SUPFAM" id="SSF54631">
    <property type="entry name" value="CBS-domain pair"/>
    <property type="match status" value="1"/>
</dbReference>
<comment type="subcellular location">
    <subcellularLocation>
        <location evidence="9">Cell membrane</location>
        <topology evidence="9">Multi-pass membrane protein</topology>
    </subcellularLocation>
    <subcellularLocation>
        <location evidence="1">Membrane</location>
        <topology evidence="1">Multi-pass membrane protein</topology>
    </subcellularLocation>
</comment>
<comment type="caution">
    <text evidence="9">Lacks conserved residue(s) required for the propagation of feature annotation.</text>
</comment>
<keyword evidence="9" id="KW-0479">Metal-binding</keyword>
<evidence type="ECO:0000256" key="4">
    <source>
        <dbReference type="ARBA" id="ARBA00022692"/>
    </source>
</evidence>
<dbReference type="PANTHER" id="PTHR43773">
    <property type="entry name" value="MAGNESIUM TRANSPORTER MGTE"/>
    <property type="match status" value="1"/>
</dbReference>
<comment type="function">
    <text evidence="9">Acts as a magnesium transporter.</text>
</comment>
<keyword evidence="6 9" id="KW-1133">Transmembrane helix</keyword>
<dbReference type="CDD" id="cd04606">
    <property type="entry name" value="CBS_pair_Mg_transporter"/>
    <property type="match status" value="1"/>
</dbReference>
<dbReference type="SUPFAM" id="SSF161093">
    <property type="entry name" value="MgtE membrane domain-like"/>
    <property type="match status" value="1"/>
</dbReference>
<comment type="caution">
    <text evidence="11">The sequence shown here is derived from an EMBL/GenBank/DDBJ whole genome shotgun (WGS) entry which is preliminary data.</text>
</comment>
<dbReference type="InterPro" id="IPR006668">
    <property type="entry name" value="Mg_transptr_MgtE_intracell_dom"/>
</dbReference>
<evidence type="ECO:0000256" key="7">
    <source>
        <dbReference type="ARBA" id="ARBA00023136"/>
    </source>
</evidence>
<dbReference type="EMBL" id="JACHCE010000012">
    <property type="protein sequence ID" value="MBB5639135.1"/>
    <property type="molecule type" value="Genomic_DNA"/>
</dbReference>
<keyword evidence="8" id="KW-0129">CBS domain</keyword>
<dbReference type="SUPFAM" id="SSF158791">
    <property type="entry name" value="MgtE N-terminal domain-like"/>
    <property type="match status" value="1"/>
</dbReference>
<dbReference type="Gene3D" id="1.10.357.20">
    <property type="entry name" value="SLC41 divalent cation transporters, integral membrane domain"/>
    <property type="match status" value="1"/>
</dbReference>
<evidence type="ECO:0000256" key="2">
    <source>
        <dbReference type="ARBA" id="ARBA00009749"/>
    </source>
</evidence>
<dbReference type="RefSeq" id="WP_183885115.1">
    <property type="nucleotide sequence ID" value="NZ_JACHCD010000008.1"/>
</dbReference>
<feature type="transmembrane region" description="Helical" evidence="9">
    <location>
        <begin position="282"/>
        <end position="299"/>
    </location>
</feature>
<evidence type="ECO:0000313" key="11">
    <source>
        <dbReference type="EMBL" id="MBB5639135.1"/>
    </source>
</evidence>
<evidence type="ECO:0000256" key="6">
    <source>
        <dbReference type="ARBA" id="ARBA00022989"/>
    </source>
</evidence>
<dbReference type="PROSITE" id="PS51371">
    <property type="entry name" value="CBS"/>
    <property type="match status" value="1"/>
</dbReference>
<feature type="domain" description="CBS" evidence="10">
    <location>
        <begin position="197"/>
        <end position="256"/>
    </location>
</feature>
<dbReference type="GO" id="GO:0046872">
    <property type="term" value="F:metal ion binding"/>
    <property type="evidence" value="ECO:0007669"/>
    <property type="project" value="UniProtKB-KW"/>
</dbReference>
<evidence type="ECO:0000256" key="1">
    <source>
        <dbReference type="ARBA" id="ARBA00004141"/>
    </source>
</evidence>
<dbReference type="AlphaFoldDB" id="A0A7W8ZSA2"/>
<dbReference type="InterPro" id="IPR036739">
    <property type="entry name" value="SLC41_membr_dom_sf"/>
</dbReference>
<dbReference type="InterPro" id="IPR006669">
    <property type="entry name" value="MgtE_transporter"/>
</dbReference>
<dbReference type="Proteomes" id="UP000537204">
    <property type="component" value="Unassembled WGS sequence"/>
</dbReference>
<feature type="transmembrane region" description="Helical" evidence="9">
    <location>
        <begin position="356"/>
        <end position="376"/>
    </location>
</feature>
<keyword evidence="4 9" id="KW-0812">Transmembrane</keyword>
<evidence type="ECO:0000256" key="5">
    <source>
        <dbReference type="ARBA" id="ARBA00022842"/>
    </source>
</evidence>
<evidence type="ECO:0000256" key="3">
    <source>
        <dbReference type="ARBA" id="ARBA00022448"/>
    </source>
</evidence>
<dbReference type="InterPro" id="IPR046342">
    <property type="entry name" value="CBS_dom_sf"/>
</dbReference>
<dbReference type="Gene3D" id="3.10.580.10">
    <property type="entry name" value="CBS-domain"/>
    <property type="match status" value="1"/>
</dbReference>
<dbReference type="InterPro" id="IPR038076">
    <property type="entry name" value="MgtE_N_sf"/>
</dbReference>
<dbReference type="SMART" id="SM00116">
    <property type="entry name" value="CBS"/>
    <property type="match status" value="1"/>
</dbReference>
<dbReference type="PANTHER" id="PTHR43773:SF1">
    <property type="entry name" value="MAGNESIUM TRANSPORTER MGTE"/>
    <property type="match status" value="1"/>
</dbReference>
<protein>
    <recommendedName>
        <fullName evidence="9">Magnesium transporter MgtE</fullName>
    </recommendedName>
</protein>
<keyword evidence="9" id="KW-1003">Cell membrane</keyword>
<proteinExistence type="inferred from homology"/>
<name>A0A7W8ZSA2_9SPHI</name>
<gene>
    <name evidence="11" type="ORF">HDE68_005076</name>
</gene>
<dbReference type="SMART" id="SM00924">
    <property type="entry name" value="MgtE_N"/>
    <property type="match status" value="1"/>
</dbReference>